<keyword evidence="4" id="KW-1185">Reference proteome</keyword>
<comment type="similarity">
    <text evidence="1 3">Belongs to the CMC family.</text>
</comment>
<dbReference type="Proteomes" id="UP000887575">
    <property type="component" value="Unassembled WGS sequence"/>
</dbReference>
<evidence type="ECO:0000256" key="2">
    <source>
        <dbReference type="ARBA" id="ARBA00023157"/>
    </source>
</evidence>
<name>A0AAF3EFM8_9BILA</name>
<organism evidence="4 5">
    <name type="scientific">Mesorhabditis belari</name>
    <dbReference type="NCBI Taxonomy" id="2138241"/>
    <lineage>
        <taxon>Eukaryota</taxon>
        <taxon>Metazoa</taxon>
        <taxon>Ecdysozoa</taxon>
        <taxon>Nematoda</taxon>
        <taxon>Chromadorea</taxon>
        <taxon>Rhabditida</taxon>
        <taxon>Rhabditina</taxon>
        <taxon>Rhabditomorpha</taxon>
        <taxon>Rhabditoidea</taxon>
        <taxon>Rhabditidae</taxon>
        <taxon>Mesorhabditinae</taxon>
        <taxon>Mesorhabditis</taxon>
    </lineage>
</organism>
<dbReference type="WBParaSite" id="MBELARI_LOCUS12789">
    <property type="protein sequence ID" value="MBELARI_LOCUS12789"/>
    <property type="gene ID" value="MBELARI_LOCUS12789"/>
</dbReference>
<dbReference type="AlphaFoldDB" id="A0AAF3EFM8"/>
<keyword evidence="2" id="KW-1015">Disulfide bond</keyword>
<evidence type="ECO:0000256" key="1">
    <source>
        <dbReference type="ARBA" id="ARBA00007347"/>
    </source>
</evidence>
<sequence length="166" mass="19218">MSNSKEDELLITDDLHTLRQGEIYTDPETGKKYKVHKTILPGRASQGPHGIGDPNDRSLRKIEADVIIPRRMNEQVERVECHPLYLQLVNCLRQKGSAVGLRGCQDALEEFNVCKLEKFQDPAYRAQVTNDYLSERSEVRRTGMTEKQRKLEEYRAWKRKQDGETS</sequence>
<protein>
    <recommendedName>
        <fullName evidence="3">COX assembly mitochondrial protein</fullName>
    </recommendedName>
</protein>
<evidence type="ECO:0000313" key="5">
    <source>
        <dbReference type="WBParaSite" id="MBELARI_LOCUS12789"/>
    </source>
</evidence>
<reference evidence="5" key="1">
    <citation type="submission" date="2024-02" db="UniProtKB">
        <authorList>
            <consortium name="WormBaseParasite"/>
        </authorList>
    </citation>
    <scope>IDENTIFICATION</scope>
</reference>
<dbReference type="GO" id="GO:0005739">
    <property type="term" value="C:mitochondrion"/>
    <property type="evidence" value="ECO:0007669"/>
    <property type="project" value="UniProtKB-SubCell"/>
</dbReference>
<dbReference type="InterPro" id="IPR013892">
    <property type="entry name" value="Cyt_c_biogenesis_Cmc1-like"/>
</dbReference>
<proteinExistence type="inferred from homology"/>
<evidence type="ECO:0000313" key="4">
    <source>
        <dbReference type="Proteomes" id="UP000887575"/>
    </source>
</evidence>
<dbReference type="Pfam" id="PF08583">
    <property type="entry name" value="Cmc1"/>
    <property type="match status" value="1"/>
</dbReference>
<evidence type="ECO:0000256" key="3">
    <source>
        <dbReference type="RuleBase" id="RU364104"/>
    </source>
</evidence>
<accession>A0AAF3EFM8</accession>
<comment type="subcellular location">
    <subcellularLocation>
        <location evidence="3">Mitochondrion</location>
    </subcellularLocation>
</comment>
<keyword evidence="3" id="KW-0496">Mitochondrion</keyword>